<dbReference type="RefSeq" id="WP_339089667.1">
    <property type="nucleotide sequence ID" value="NZ_LR743507.1"/>
</dbReference>
<evidence type="ECO:0000313" key="1">
    <source>
        <dbReference type="EMBL" id="CAA2102873.1"/>
    </source>
</evidence>
<dbReference type="AlphaFoldDB" id="A0A679J2L4"/>
<accession>A0A679J2L4</accession>
<sequence length="216" mass="23653">MGLAVSVGTLADFLENDPEGAEWFEGDFEIVNGVLASAGLPPHIEPRELPRLDSRASLDGFPYSFIHYLRRAYAHSVVTPGWKAMPVEGDFDPSEDPVIQAALDEAESHLICHSDAEGFYVPVEFDDVLFSDADSEDEALTGGMLGSSYRLRDELVQVAPALGIALDDGQLSDEEAARIDALAENDEGLYREYASWLLLYEMARLSIAHKTAIVFS</sequence>
<dbReference type="EMBL" id="LR743507">
    <property type="protein sequence ID" value="CAA2102873.1"/>
    <property type="molecule type" value="Genomic_DNA"/>
</dbReference>
<protein>
    <submittedName>
        <fullName evidence="1">Uncharacterized protein</fullName>
    </submittedName>
</protein>
<organism evidence="1">
    <name type="scientific">Variovorax paradoxus</name>
    <dbReference type="NCBI Taxonomy" id="34073"/>
    <lineage>
        <taxon>Bacteria</taxon>
        <taxon>Pseudomonadati</taxon>
        <taxon>Pseudomonadota</taxon>
        <taxon>Betaproteobacteria</taxon>
        <taxon>Burkholderiales</taxon>
        <taxon>Comamonadaceae</taxon>
        <taxon>Variovorax</taxon>
    </lineage>
</organism>
<proteinExistence type="predicted"/>
<name>A0A679J2L4_VARPD</name>
<reference evidence="1" key="1">
    <citation type="submission" date="2019-12" db="EMBL/GenBank/DDBJ databases">
        <authorList>
            <person name="Cremers G."/>
        </authorList>
    </citation>
    <scope>NUCLEOTIDE SEQUENCE</scope>
    <source>
        <strain evidence="1">Vvax</strain>
    </source>
</reference>
<gene>
    <name evidence="1" type="ORF">VVAX_01974</name>
</gene>